<name>T0HE30_9SPHN</name>
<feature type="transmembrane region" description="Helical" evidence="2">
    <location>
        <begin position="219"/>
        <end position="243"/>
    </location>
</feature>
<organism evidence="4 5">
    <name type="scientific">Sphingobium lactosutens DS20</name>
    <dbReference type="NCBI Taxonomy" id="1331060"/>
    <lineage>
        <taxon>Bacteria</taxon>
        <taxon>Pseudomonadati</taxon>
        <taxon>Pseudomonadota</taxon>
        <taxon>Alphaproteobacteria</taxon>
        <taxon>Sphingomonadales</taxon>
        <taxon>Sphingomonadaceae</taxon>
        <taxon>Sphingobium</taxon>
    </lineage>
</organism>
<accession>T0HE30</accession>
<evidence type="ECO:0000256" key="1">
    <source>
        <dbReference type="ARBA" id="ARBA00031200"/>
    </source>
</evidence>
<reference evidence="4 5" key="1">
    <citation type="journal article" date="2013" name="Genome Announc.">
        <title>Draft Genome Sequence of Sphingobium lactosutens Strain DS20T, Isolated from a Hexachlorocyclohexane Dumpsite.</title>
        <authorList>
            <person name="Kumar R."/>
            <person name="Dwivedi V."/>
            <person name="Negi V."/>
            <person name="Khurana J.P."/>
            <person name="Lal R."/>
        </authorList>
    </citation>
    <scope>NUCLEOTIDE SEQUENCE [LARGE SCALE GENOMIC DNA]</scope>
    <source>
        <strain evidence="4 5">DS20</strain>
    </source>
</reference>
<dbReference type="Proteomes" id="UP000015531">
    <property type="component" value="Unassembled WGS sequence"/>
</dbReference>
<dbReference type="AlphaFoldDB" id="T0HE30"/>
<keyword evidence="5" id="KW-1185">Reference proteome</keyword>
<dbReference type="SUPFAM" id="SSF52540">
    <property type="entry name" value="P-loop containing nucleoside triphosphate hydrolases"/>
    <property type="match status" value="1"/>
</dbReference>
<dbReference type="GO" id="GO:0015093">
    <property type="term" value="F:ferrous iron transmembrane transporter activity"/>
    <property type="evidence" value="ECO:0007669"/>
    <property type="project" value="InterPro"/>
</dbReference>
<proteinExistence type="predicted"/>
<dbReference type="InterPro" id="IPR027417">
    <property type="entry name" value="P-loop_NTPase"/>
</dbReference>
<dbReference type="OrthoDB" id="9809127at2"/>
<keyword evidence="2" id="KW-0472">Membrane</keyword>
<protein>
    <recommendedName>
        <fullName evidence="1">Ferrous iron transport protein B</fullName>
    </recommendedName>
</protein>
<dbReference type="InterPro" id="IPR011642">
    <property type="entry name" value="Gate_dom"/>
</dbReference>
<dbReference type="eggNOG" id="COG0370">
    <property type="taxonomic scope" value="Bacteria"/>
</dbReference>
<feature type="transmembrane region" description="Helical" evidence="2">
    <location>
        <begin position="455"/>
        <end position="474"/>
    </location>
</feature>
<dbReference type="GO" id="GO:0005525">
    <property type="term" value="F:GTP binding"/>
    <property type="evidence" value="ECO:0007669"/>
    <property type="project" value="InterPro"/>
</dbReference>
<dbReference type="GO" id="GO:0005886">
    <property type="term" value="C:plasma membrane"/>
    <property type="evidence" value="ECO:0007669"/>
    <property type="project" value="TreeGrafter"/>
</dbReference>
<dbReference type="PROSITE" id="PS51711">
    <property type="entry name" value="G_FEOB"/>
    <property type="match status" value="1"/>
</dbReference>
<dbReference type="PATRIC" id="fig|1331060.3.peg.2446"/>
<keyword evidence="2" id="KW-0812">Transmembrane</keyword>
<evidence type="ECO:0000259" key="3">
    <source>
        <dbReference type="PROSITE" id="PS51711"/>
    </source>
</evidence>
<dbReference type="InterPro" id="IPR030389">
    <property type="entry name" value="G_FEOB_dom"/>
</dbReference>
<evidence type="ECO:0000313" key="4">
    <source>
        <dbReference type="EMBL" id="EQB14626.1"/>
    </source>
</evidence>
<dbReference type="InterPro" id="IPR011640">
    <property type="entry name" value="Fe2_transport_prot_B_C"/>
</dbReference>
<feature type="transmembrane region" description="Helical" evidence="2">
    <location>
        <begin position="563"/>
        <end position="582"/>
    </location>
</feature>
<comment type="caution">
    <text evidence="4">The sequence shown here is derived from an EMBL/GenBank/DDBJ whole genome shotgun (WGS) entry which is preliminary data.</text>
</comment>
<dbReference type="EMBL" id="ATDP01000090">
    <property type="protein sequence ID" value="EQB14626.1"/>
    <property type="molecule type" value="Genomic_DNA"/>
</dbReference>
<dbReference type="Pfam" id="PF07670">
    <property type="entry name" value="Gate"/>
    <property type="match status" value="2"/>
</dbReference>
<dbReference type="InterPro" id="IPR050860">
    <property type="entry name" value="FeoB_GTPase"/>
</dbReference>
<feature type="transmembrane region" description="Helical" evidence="2">
    <location>
        <begin position="397"/>
        <end position="421"/>
    </location>
</feature>
<dbReference type="Pfam" id="PF02421">
    <property type="entry name" value="FeoB_N"/>
    <property type="match status" value="1"/>
</dbReference>
<keyword evidence="2" id="KW-1133">Transmembrane helix</keyword>
<dbReference type="Gene3D" id="3.40.50.300">
    <property type="entry name" value="P-loop containing nucleotide triphosphate hydrolases"/>
    <property type="match status" value="1"/>
</dbReference>
<evidence type="ECO:0000256" key="2">
    <source>
        <dbReference type="SAM" id="Phobius"/>
    </source>
</evidence>
<gene>
    <name evidence="4" type="ORF">RLDS_12885</name>
</gene>
<dbReference type="PANTHER" id="PTHR43185:SF1">
    <property type="entry name" value="FE(2+) TRANSPORTER FEOB"/>
    <property type="match status" value="1"/>
</dbReference>
<dbReference type="CDD" id="cd01879">
    <property type="entry name" value="FeoB"/>
    <property type="match status" value="1"/>
</dbReference>
<feature type="domain" description="FeoB-type G" evidence="3">
    <location>
        <begin position="4"/>
        <end position="172"/>
    </location>
</feature>
<feature type="transmembrane region" description="Helical" evidence="2">
    <location>
        <begin position="323"/>
        <end position="345"/>
    </location>
</feature>
<dbReference type="RefSeq" id="WP_021226245.1">
    <property type="nucleotide sequence ID" value="NZ_ATDP01000090.1"/>
</dbReference>
<feature type="transmembrane region" description="Helical" evidence="2">
    <location>
        <begin position="279"/>
        <end position="303"/>
    </location>
</feature>
<evidence type="ECO:0000313" key="5">
    <source>
        <dbReference type="Proteomes" id="UP000015531"/>
    </source>
</evidence>
<dbReference type="InterPro" id="IPR006073">
    <property type="entry name" value="GTP-bd"/>
</dbReference>
<dbReference type="PANTHER" id="PTHR43185">
    <property type="entry name" value="FERROUS IRON TRANSPORT PROTEIN B"/>
    <property type="match status" value="1"/>
</dbReference>
<sequence>MSALPLVALVGNPNAGKSALFNALTGARQKLGNYPGVTVERKAGRLSLADGRPVELVDLPGTYSLDPASPDEQVTRDVVMGKQVGEKRPDALVIVVDAANLDNHLRFALELIALGLPTIVALNMVDLATRDGLELDAAALSRELGVPVIATVAVRKRGLDHLRTELEALLNGAPAPYPATAQPQRDFDATRQEARRIARAGIVRETPSRRLTAAVDRVALHPVAGLALLLALLFVMFQAVYAWSEAPIAMIEGLAEATATLVRDSLPDGIVRSFLVDGVINGVGSVVVFLPQILILFFFILMLEATGYMVRAAFLMDGIMAKVGLSGRAFIPLLSSFACAIPGIMATRTIADPKDRLTTILIAPLMTCSARLPVYAVIIGAFIPARDIGYGIGLQGFVLFCLYLAGIVGAMLVALVLRLTVTKGASGSFLMEMPKYQWPRPQDILLGLWQRAVIFLKRAGTIIFTSTVILWVLLSFPRVPDGDPASQVDHSIAGRVASGLNVVLEPIGFNRDISLALIPAMAAREVAVSALATVYSIDAGDDEAALEQSLGDRLSSQWPLPTALAFLAWFIFAPQCISTIAVTRRETNGWKWPLFMVGYLFTLAYVAAGLTYWTATAMGLA</sequence>
<dbReference type="Pfam" id="PF07664">
    <property type="entry name" value="FeoB_C"/>
    <property type="match status" value="1"/>
</dbReference>
<dbReference type="PRINTS" id="PR00326">
    <property type="entry name" value="GTP1OBG"/>
</dbReference>
<feature type="transmembrane region" description="Helical" evidence="2">
    <location>
        <begin position="357"/>
        <end position="385"/>
    </location>
</feature>
<feature type="transmembrane region" description="Helical" evidence="2">
    <location>
        <begin position="594"/>
        <end position="615"/>
    </location>
</feature>